<keyword evidence="2" id="KW-1185">Reference proteome</keyword>
<dbReference type="Proteomes" id="UP000531216">
    <property type="component" value="Unassembled WGS sequence"/>
</dbReference>
<protein>
    <submittedName>
        <fullName evidence="1">Uncharacterized protein</fullName>
    </submittedName>
</protein>
<accession>A0A7W6BL86</accession>
<gene>
    <name evidence="1" type="ORF">GGR05_000154</name>
</gene>
<sequence>MSRIVEWMAFALLAGLSAIGYALWQAEGLGLWTGMAFGFCL</sequence>
<dbReference type="AlphaFoldDB" id="A0A7W6BL86"/>
<reference evidence="1 2" key="1">
    <citation type="submission" date="2020-08" db="EMBL/GenBank/DDBJ databases">
        <title>Genomic Encyclopedia of Type Strains, Phase IV (KMG-IV): sequencing the most valuable type-strain genomes for metagenomic binning, comparative biology and taxonomic classification.</title>
        <authorList>
            <person name="Goeker M."/>
        </authorList>
    </citation>
    <scope>NUCLEOTIDE SEQUENCE [LARGE SCALE GENOMIC DNA]</scope>
    <source>
        <strain evidence="1 2">DSM 25024</strain>
    </source>
</reference>
<proteinExistence type="predicted"/>
<comment type="caution">
    <text evidence="1">The sequence shown here is derived from an EMBL/GenBank/DDBJ whole genome shotgun (WGS) entry which is preliminary data.</text>
</comment>
<dbReference type="RefSeq" id="WP_280141090.1">
    <property type="nucleotide sequence ID" value="NZ_FOOA01000004.1"/>
</dbReference>
<evidence type="ECO:0000313" key="1">
    <source>
        <dbReference type="EMBL" id="MBB3934043.1"/>
    </source>
</evidence>
<name>A0A7W6BL86_9HYPH</name>
<dbReference type="EMBL" id="JACIDO010000001">
    <property type="protein sequence ID" value="MBB3934043.1"/>
    <property type="molecule type" value="Genomic_DNA"/>
</dbReference>
<evidence type="ECO:0000313" key="2">
    <source>
        <dbReference type="Proteomes" id="UP000531216"/>
    </source>
</evidence>
<organism evidence="1 2">
    <name type="scientific">Aureimonas phyllosphaerae</name>
    <dbReference type="NCBI Taxonomy" id="1166078"/>
    <lineage>
        <taxon>Bacteria</taxon>
        <taxon>Pseudomonadati</taxon>
        <taxon>Pseudomonadota</taxon>
        <taxon>Alphaproteobacteria</taxon>
        <taxon>Hyphomicrobiales</taxon>
        <taxon>Aurantimonadaceae</taxon>
        <taxon>Aureimonas</taxon>
    </lineage>
</organism>